<organism evidence="4 5">
    <name type="scientific">Falsibacillus albus</name>
    <dbReference type="NCBI Taxonomy" id="2478915"/>
    <lineage>
        <taxon>Bacteria</taxon>
        <taxon>Bacillati</taxon>
        <taxon>Bacillota</taxon>
        <taxon>Bacilli</taxon>
        <taxon>Bacillales</taxon>
        <taxon>Bacillaceae</taxon>
        <taxon>Falsibacillus</taxon>
    </lineage>
</organism>
<dbReference type="InterPro" id="IPR001119">
    <property type="entry name" value="SLH_dom"/>
</dbReference>
<feature type="domain" description="SLH" evidence="3">
    <location>
        <begin position="139"/>
        <end position="206"/>
    </location>
</feature>
<sequence>MMKKAVFTVIAFLLVVSTYLPSAVSAKTALGEELQAVIDMGIMQGNENGDYMPKKNVTRGEFATFISRALKLPAGTGSFKDVASGSKLAPGIYAASKAGIVTGYTDGRFGPNDTISREQMAVMIGRALNYKNVEQTTEPISFSDSSQLPSSVKKAVMVNVHYKIINGIPNSDGTFRFEPKSNATREQAAAVIYRMLNAVSGQYQLATVQNGELKLTGKSYKTFTDAKIAMNDASDVMLVNGQVFKVTSGIAVPTGMAIVYSEDMKSQITYVTDQAELKYVDADENKVKIEIAGKTGYVKHDSVKLVPSQMKKDESYYEVSGGQLYHHFYKPLSGAKDTAIVGKAPSFMASGAKYYSQDGYTYMDASGTVAGKGYQYFDVLPLRTATNYTAEELNQYVSQVKPDSPLANLGEEFKKAEQKYRVNALFMLSHAIIESDYGTSRIAVDKHNIFGIGAHDENPYEHASYYDSFEDCIDQYASMINADYINPTSTYALGAILGNKARGLNVQYSGDVYWGEKIAGVMYSIDAALGKKDFGQYQVAESVTDFINVRKSPNTELAAQFTYHYRGAPFVILDEIQESDGIWYKTLSDSIDYTTAYIRSDNTKLLPIIK</sequence>
<feature type="signal peptide" evidence="2">
    <location>
        <begin position="1"/>
        <end position="26"/>
    </location>
</feature>
<dbReference type="PANTHER" id="PTHR43308:SF5">
    <property type="entry name" value="S-LAYER PROTEIN _ PEPTIDOGLYCAN ENDO-BETA-N-ACETYLGLUCOSAMINIDASE"/>
    <property type="match status" value="1"/>
</dbReference>
<dbReference type="SMART" id="SM00047">
    <property type="entry name" value="LYZ2"/>
    <property type="match status" value="1"/>
</dbReference>
<dbReference type="InterPro" id="IPR051465">
    <property type="entry name" value="Cell_Envelope_Struct_Comp"/>
</dbReference>
<feature type="chain" id="PRO_5018241470" evidence="2">
    <location>
        <begin position="27"/>
        <end position="610"/>
    </location>
</feature>
<feature type="domain" description="SLH" evidence="3">
    <location>
        <begin position="75"/>
        <end position="138"/>
    </location>
</feature>
<reference evidence="4 5" key="1">
    <citation type="submission" date="2018-10" db="EMBL/GenBank/DDBJ databases">
        <title>Falsibacillus sp. genome draft.</title>
        <authorList>
            <person name="Shi S."/>
        </authorList>
    </citation>
    <scope>NUCLEOTIDE SEQUENCE [LARGE SCALE GENOMIC DNA]</scope>
    <source>
        <strain evidence="4 5">GY 10110</strain>
    </source>
</reference>
<gene>
    <name evidence="4" type="ORF">D9X91_06955</name>
</gene>
<dbReference type="Proteomes" id="UP000276770">
    <property type="component" value="Unassembled WGS sequence"/>
</dbReference>
<keyword evidence="5" id="KW-1185">Reference proteome</keyword>
<dbReference type="PROSITE" id="PS51272">
    <property type="entry name" value="SLH"/>
    <property type="match status" value="3"/>
</dbReference>
<feature type="domain" description="SLH" evidence="3">
    <location>
        <begin position="17"/>
        <end position="74"/>
    </location>
</feature>
<comment type="caution">
    <text evidence="4">The sequence shown here is derived from an EMBL/GenBank/DDBJ whole genome shotgun (WGS) entry which is preliminary data.</text>
</comment>
<dbReference type="AlphaFoldDB" id="A0A3L7K7X8"/>
<evidence type="ECO:0000313" key="5">
    <source>
        <dbReference type="Proteomes" id="UP000276770"/>
    </source>
</evidence>
<dbReference type="PANTHER" id="PTHR43308">
    <property type="entry name" value="OUTER MEMBRANE PROTEIN ALPHA-RELATED"/>
    <property type="match status" value="1"/>
</dbReference>
<evidence type="ECO:0000256" key="2">
    <source>
        <dbReference type="SAM" id="SignalP"/>
    </source>
</evidence>
<evidence type="ECO:0000256" key="1">
    <source>
        <dbReference type="ARBA" id="ARBA00022729"/>
    </source>
</evidence>
<dbReference type="GO" id="GO:0004040">
    <property type="term" value="F:amidase activity"/>
    <property type="evidence" value="ECO:0007669"/>
    <property type="project" value="InterPro"/>
</dbReference>
<name>A0A3L7K7X8_9BACI</name>
<protein>
    <submittedName>
        <fullName evidence="4">S-layer protein</fullName>
    </submittedName>
</protein>
<proteinExistence type="predicted"/>
<accession>A0A3L7K7X8</accession>
<dbReference type="Pfam" id="PF01832">
    <property type="entry name" value="Glucosaminidase"/>
    <property type="match status" value="1"/>
</dbReference>
<dbReference type="InterPro" id="IPR002901">
    <property type="entry name" value="MGlyc_endo_b_GlcNAc-like_dom"/>
</dbReference>
<keyword evidence="1 2" id="KW-0732">Signal</keyword>
<dbReference type="Gene3D" id="1.10.530.10">
    <property type="match status" value="1"/>
</dbReference>
<evidence type="ECO:0000259" key="3">
    <source>
        <dbReference type="PROSITE" id="PS51272"/>
    </source>
</evidence>
<dbReference type="EMBL" id="RCVZ01000003">
    <property type="protein sequence ID" value="RLQ96832.1"/>
    <property type="molecule type" value="Genomic_DNA"/>
</dbReference>
<evidence type="ECO:0000313" key="4">
    <source>
        <dbReference type="EMBL" id="RLQ96832.1"/>
    </source>
</evidence>
<dbReference type="Pfam" id="PF00395">
    <property type="entry name" value="SLH"/>
    <property type="match status" value="2"/>
</dbReference>